<accession>A0A2P2R078</accession>
<evidence type="ECO:0000313" key="1">
    <source>
        <dbReference type="EMBL" id="MBX72649.1"/>
    </source>
</evidence>
<dbReference type="EMBL" id="GGEC01092165">
    <property type="protein sequence ID" value="MBX72649.1"/>
    <property type="molecule type" value="Transcribed_RNA"/>
</dbReference>
<reference evidence="1" key="1">
    <citation type="submission" date="2018-02" db="EMBL/GenBank/DDBJ databases">
        <title>Rhizophora mucronata_Transcriptome.</title>
        <authorList>
            <person name="Meera S.P."/>
            <person name="Sreeshan A."/>
            <person name="Augustine A."/>
        </authorList>
    </citation>
    <scope>NUCLEOTIDE SEQUENCE</scope>
    <source>
        <tissue evidence="1">Leaf</tissue>
    </source>
</reference>
<sequence>MKHCRTNAVHQLQSCASSSSAHHTFSSPPAI</sequence>
<protein>
    <submittedName>
        <fullName evidence="1">Uncharacterized protein</fullName>
    </submittedName>
</protein>
<name>A0A2P2R078_RHIMU</name>
<dbReference type="AlphaFoldDB" id="A0A2P2R078"/>
<proteinExistence type="predicted"/>
<organism evidence="1">
    <name type="scientific">Rhizophora mucronata</name>
    <name type="common">Asiatic mangrove</name>
    <dbReference type="NCBI Taxonomy" id="61149"/>
    <lineage>
        <taxon>Eukaryota</taxon>
        <taxon>Viridiplantae</taxon>
        <taxon>Streptophyta</taxon>
        <taxon>Embryophyta</taxon>
        <taxon>Tracheophyta</taxon>
        <taxon>Spermatophyta</taxon>
        <taxon>Magnoliopsida</taxon>
        <taxon>eudicotyledons</taxon>
        <taxon>Gunneridae</taxon>
        <taxon>Pentapetalae</taxon>
        <taxon>rosids</taxon>
        <taxon>fabids</taxon>
        <taxon>Malpighiales</taxon>
        <taxon>Rhizophoraceae</taxon>
        <taxon>Rhizophora</taxon>
    </lineage>
</organism>